<dbReference type="GO" id="GO:0042121">
    <property type="term" value="P:alginic acid biosynthetic process"/>
    <property type="evidence" value="ECO:0007669"/>
    <property type="project" value="UniProtKB-UniPathway"/>
</dbReference>
<feature type="domain" description="AlgX/AlgJ SGNH hydrolase-like" evidence="7">
    <location>
        <begin position="84"/>
        <end position="341"/>
    </location>
</feature>
<evidence type="ECO:0000256" key="3">
    <source>
        <dbReference type="ARBA" id="ARBA00022679"/>
    </source>
</evidence>
<comment type="caution">
    <text evidence="8">The sequence shown here is derived from an EMBL/GenBank/DDBJ whole genome shotgun (WGS) entry which is preliminary data.</text>
</comment>
<gene>
    <name evidence="8" type="ORF">HNR50_004069</name>
</gene>
<dbReference type="UniPathway" id="UPA00286"/>
<dbReference type="Proteomes" id="UP000587760">
    <property type="component" value="Unassembled WGS sequence"/>
</dbReference>
<evidence type="ECO:0000256" key="5">
    <source>
        <dbReference type="ARBA" id="ARBA00022764"/>
    </source>
</evidence>
<dbReference type="InterPro" id="IPR031811">
    <property type="entry name" value="ALGX/ALGJ_SGNH-like"/>
</dbReference>
<organism evidence="8 9">
    <name type="scientific">Spirochaeta isovalerica</name>
    <dbReference type="NCBI Taxonomy" id="150"/>
    <lineage>
        <taxon>Bacteria</taxon>
        <taxon>Pseudomonadati</taxon>
        <taxon>Spirochaetota</taxon>
        <taxon>Spirochaetia</taxon>
        <taxon>Spirochaetales</taxon>
        <taxon>Spirochaetaceae</taxon>
        <taxon>Spirochaeta</taxon>
    </lineage>
</organism>
<keyword evidence="9" id="KW-1185">Reference proteome</keyword>
<accession>A0A841RFK4</accession>
<evidence type="ECO:0000256" key="1">
    <source>
        <dbReference type="ARBA" id="ARBA00004418"/>
    </source>
</evidence>
<evidence type="ECO:0000259" key="7">
    <source>
        <dbReference type="Pfam" id="PF16822"/>
    </source>
</evidence>
<evidence type="ECO:0000313" key="9">
    <source>
        <dbReference type="Proteomes" id="UP000587760"/>
    </source>
</evidence>
<dbReference type="Pfam" id="PF16822">
    <property type="entry name" value="ALGX"/>
    <property type="match status" value="1"/>
</dbReference>
<evidence type="ECO:0000256" key="2">
    <source>
        <dbReference type="ARBA" id="ARBA00005182"/>
    </source>
</evidence>
<keyword evidence="3 8" id="KW-0808">Transferase</keyword>
<reference evidence="8 9" key="1">
    <citation type="submission" date="2020-08" db="EMBL/GenBank/DDBJ databases">
        <title>Genomic Encyclopedia of Type Strains, Phase IV (KMG-IV): sequencing the most valuable type-strain genomes for metagenomic binning, comparative biology and taxonomic classification.</title>
        <authorList>
            <person name="Goeker M."/>
        </authorList>
    </citation>
    <scope>NUCLEOTIDE SEQUENCE [LARGE SCALE GENOMIC DNA]</scope>
    <source>
        <strain evidence="8 9">DSM 2461</strain>
    </source>
</reference>
<dbReference type="AlphaFoldDB" id="A0A841RFK4"/>
<keyword evidence="6" id="KW-0016">Alginate biosynthesis</keyword>
<dbReference type="EMBL" id="JACHGJ010000011">
    <property type="protein sequence ID" value="MBB6482376.1"/>
    <property type="molecule type" value="Genomic_DNA"/>
</dbReference>
<comment type="subcellular location">
    <subcellularLocation>
        <location evidence="1">Periplasm</location>
    </subcellularLocation>
</comment>
<protein>
    <submittedName>
        <fullName evidence="8">Alginate O-acetyltransferase complex protein AlgJ</fullName>
    </submittedName>
</protein>
<keyword evidence="5" id="KW-0574">Periplasm</keyword>
<evidence type="ECO:0000313" key="8">
    <source>
        <dbReference type="EMBL" id="MBB6482376.1"/>
    </source>
</evidence>
<comment type="pathway">
    <text evidence="2">Glycan biosynthesis; alginate biosynthesis.</text>
</comment>
<name>A0A841RFK4_9SPIO</name>
<keyword evidence="4" id="KW-0732">Signal</keyword>
<evidence type="ECO:0000256" key="6">
    <source>
        <dbReference type="ARBA" id="ARBA00022841"/>
    </source>
</evidence>
<dbReference type="RefSeq" id="WP_184748613.1">
    <property type="nucleotide sequence ID" value="NZ_JACHGJ010000011.1"/>
</dbReference>
<dbReference type="GO" id="GO:0016740">
    <property type="term" value="F:transferase activity"/>
    <property type="evidence" value="ECO:0007669"/>
    <property type="project" value="UniProtKB-KW"/>
</dbReference>
<sequence length="348" mass="40185">MIRLKKTAVALLAILSLAFLLYPGVEGLTDLEDFSIKEKKELIDGRFISEMTSRFEKSISLQNRALSFWSGIKYRFFKEGNRGVLIGREDWLFTSEEFDEDLNPETTYDDFFGEIEKAKTFFDNEGLELVIVPIPNKSRIYREKSQLYSFSSPLENRYDDALARFRNLGIPAADLREPFQKTSLKEKVFFQYDTHWTEAASAAAAREISSLVMPYIEKYGLSRRSFYISEAEYQPFKGDLLAFVPPLENKEERYRKTILADAAPPSLGLFDDPEIPLLLVGTSYSFDSRWNFESELKLALQLDILNLAKEGVGPLEPMRELIKSGYFRETGSSIIIWEIPERYIPLRK</sequence>
<dbReference type="GO" id="GO:0042597">
    <property type="term" value="C:periplasmic space"/>
    <property type="evidence" value="ECO:0007669"/>
    <property type="project" value="UniProtKB-SubCell"/>
</dbReference>
<evidence type="ECO:0000256" key="4">
    <source>
        <dbReference type="ARBA" id="ARBA00022729"/>
    </source>
</evidence>
<proteinExistence type="predicted"/>